<dbReference type="UniPathway" id="UPA00196"/>
<dbReference type="InterPro" id="IPR039527">
    <property type="entry name" value="PIGG/GPI7"/>
</dbReference>
<evidence type="ECO:0000256" key="7">
    <source>
        <dbReference type="ARBA" id="ARBA00022692"/>
    </source>
</evidence>
<feature type="transmembrane region" description="Helical" evidence="13">
    <location>
        <begin position="606"/>
        <end position="629"/>
    </location>
</feature>
<keyword evidence="8 13" id="KW-0256">Endoplasmic reticulum</keyword>
<feature type="transmembrane region" description="Helical" evidence="13">
    <location>
        <begin position="514"/>
        <end position="534"/>
    </location>
</feature>
<comment type="caution">
    <text evidence="16">The sequence shown here is derived from an EMBL/GenBank/DDBJ whole genome shotgun (WGS) entry which is preliminary data.</text>
</comment>
<dbReference type="PANTHER" id="PTHR23072">
    <property type="entry name" value="PHOSPHATIDYLINOSITOL GLYCAN-RELATED"/>
    <property type="match status" value="1"/>
</dbReference>
<feature type="transmembrane region" description="Helical" evidence="13">
    <location>
        <begin position="635"/>
        <end position="654"/>
    </location>
</feature>
<evidence type="ECO:0000259" key="14">
    <source>
        <dbReference type="Pfam" id="PF10338"/>
    </source>
</evidence>
<comment type="caution">
    <text evidence="13">Lacks conserved residue(s) required for the propagation of feature annotation.</text>
</comment>
<dbReference type="Pfam" id="PF01663">
    <property type="entry name" value="Phosphodiest"/>
    <property type="match status" value="1"/>
</dbReference>
<keyword evidence="5 13" id="KW-0337">GPI-anchor biosynthesis</keyword>
<evidence type="ECO:0000256" key="8">
    <source>
        <dbReference type="ARBA" id="ARBA00022824"/>
    </source>
</evidence>
<feature type="transmembrane region" description="Helical" evidence="13">
    <location>
        <begin position="485"/>
        <end position="507"/>
    </location>
</feature>
<dbReference type="OMA" id="ELMIDIT"/>
<dbReference type="GO" id="GO:0006506">
    <property type="term" value="P:GPI anchor biosynthetic process"/>
    <property type="evidence" value="ECO:0007669"/>
    <property type="project" value="UniProtKB-UniPathway"/>
</dbReference>
<keyword evidence="11" id="KW-0325">Glycoprotein</keyword>
<dbReference type="InterPro" id="IPR037674">
    <property type="entry name" value="PIG-G_N"/>
</dbReference>
<comment type="function">
    <text evidence="12 13">Ethanolamine phosphate transferase involved in glycosylphosphatidylinositol-anchor biosynthesis. Transfers ethanolamine phosphate to the GPI second mannose.</text>
</comment>
<organism evidence="16 17">
    <name type="scientific">Scytalidium lignicola</name>
    <name type="common">Hyphomycete</name>
    <dbReference type="NCBI Taxonomy" id="5539"/>
    <lineage>
        <taxon>Eukaryota</taxon>
        <taxon>Fungi</taxon>
        <taxon>Dikarya</taxon>
        <taxon>Ascomycota</taxon>
        <taxon>Pezizomycotina</taxon>
        <taxon>Leotiomycetes</taxon>
        <taxon>Leotiomycetes incertae sedis</taxon>
        <taxon>Scytalidium</taxon>
    </lineage>
</organism>
<comment type="subcellular location">
    <subcellularLocation>
        <location evidence="1 13">Endoplasmic reticulum membrane</location>
        <topology evidence="1 13">Multi-pass membrane protein</topology>
    </subcellularLocation>
</comment>
<evidence type="ECO:0000256" key="10">
    <source>
        <dbReference type="ARBA" id="ARBA00023136"/>
    </source>
</evidence>
<comment type="similarity">
    <text evidence="3 13">Belongs to the PIGG/PIGN/PIGO family. PIGG subfamily.</text>
</comment>
<feature type="non-terminal residue" evidence="16">
    <location>
        <position position="1"/>
    </location>
</feature>
<reference evidence="16 17" key="1">
    <citation type="submission" date="2018-05" db="EMBL/GenBank/DDBJ databases">
        <title>Draft genome sequence of Scytalidium lignicola DSM 105466, a ubiquitous saprotrophic fungus.</title>
        <authorList>
            <person name="Buettner E."/>
            <person name="Gebauer A.M."/>
            <person name="Hofrichter M."/>
            <person name="Liers C."/>
            <person name="Kellner H."/>
        </authorList>
    </citation>
    <scope>NUCLEOTIDE SEQUENCE [LARGE SCALE GENOMIC DNA]</scope>
    <source>
        <strain evidence="16 17">DSM 105466</strain>
    </source>
</reference>
<feature type="transmembrane region" description="Helical" evidence="13">
    <location>
        <begin position="561"/>
        <end position="579"/>
    </location>
</feature>
<keyword evidence="10 13" id="KW-0472">Membrane</keyword>
<feature type="domain" description="GPI ethanolamine phosphate transferase 2 C-terminal" evidence="15">
    <location>
        <begin position="477"/>
        <end position="685"/>
    </location>
</feature>
<evidence type="ECO:0000256" key="12">
    <source>
        <dbReference type="ARBA" id="ARBA00056729"/>
    </source>
</evidence>
<dbReference type="Pfam" id="PF19316">
    <property type="entry name" value="PIGO_PIGG"/>
    <property type="match status" value="1"/>
</dbReference>
<evidence type="ECO:0000313" key="17">
    <source>
        <dbReference type="Proteomes" id="UP000258309"/>
    </source>
</evidence>
<dbReference type="InterPro" id="IPR017850">
    <property type="entry name" value="Alkaline_phosphatase_core_sf"/>
</dbReference>
<evidence type="ECO:0000256" key="2">
    <source>
        <dbReference type="ARBA" id="ARBA00004687"/>
    </source>
</evidence>
<feature type="non-terminal residue" evidence="16">
    <location>
        <position position="690"/>
    </location>
</feature>
<dbReference type="Proteomes" id="UP000258309">
    <property type="component" value="Unassembled WGS sequence"/>
</dbReference>
<evidence type="ECO:0000256" key="3">
    <source>
        <dbReference type="ARBA" id="ARBA00005315"/>
    </source>
</evidence>
<dbReference type="InterPro" id="IPR002591">
    <property type="entry name" value="Phosphodiest/P_Trfase"/>
</dbReference>
<dbReference type="OrthoDB" id="272139at2759"/>
<proteinExistence type="inferred from homology"/>
<dbReference type="InterPro" id="IPR019434">
    <property type="entry name" value="DUF2423"/>
</dbReference>
<dbReference type="GO" id="GO:0005789">
    <property type="term" value="C:endoplasmic reticulum membrane"/>
    <property type="evidence" value="ECO:0007669"/>
    <property type="project" value="UniProtKB-SubCell"/>
</dbReference>
<keyword evidence="17" id="KW-1185">Reference proteome</keyword>
<dbReference type="SUPFAM" id="SSF53649">
    <property type="entry name" value="Alkaline phosphatase-like"/>
    <property type="match status" value="1"/>
</dbReference>
<evidence type="ECO:0000256" key="13">
    <source>
        <dbReference type="RuleBase" id="RU367106"/>
    </source>
</evidence>
<evidence type="ECO:0000256" key="1">
    <source>
        <dbReference type="ARBA" id="ARBA00004477"/>
    </source>
</evidence>
<accession>A0A3E2GXG4</accession>
<dbReference type="PANTHER" id="PTHR23072:SF0">
    <property type="entry name" value="GPI ETHANOLAMINE PHOSPHATE TRANSFERASE 2"/>
    <property type="match status" value="1"/>
</dbReference>
<dbReference type="GO" id="GO:0051267">
    <property type="term" value="F:CP2 mannose-ethanolamine phosphotransferase activity"/>
    <property type="evidence" value="ECO:0007669"/>
    <property type="project" value="TreeGrafter"/>
</dbReference>
<dbReference type="FunFam" id="3.40.720.10:FF:000045">
    <property type="entry name" value="GPI ethanolamine phosphate transferase 2"/>
    <property type="match status" value="1"/>
</dbReference>
<evidence type="ECO:0000256" key="9">
    <source>
        <dbReference type="ARBA" id="ARBA00022989"/>
    </source>
</evidence>
<comment type="pathway">
    <text evidence="2 13">Glycolipid biosynthesis; glycosylphosphatidylinositol-anchor biosynthesis.</text>
</comment>
<keyword evidence="6 13" id="KW-0808">Transferase</keyword>
<name>A0A3E2GXG4_SCYLI</name>
<dbReference type="InterPro" id="IPR045687">
    <property type="entry name" value="PIGG/GPI7_C"/>
</dbReference>
<dbReference type="AlphaFoldDB" id="A0A3E2GXG4"/>
<evidence type="ECO:0000313" key="16">
    <source>
        <dbReference type="EMBL" id="RFU25682.1"/>
    </source>
</evidence>
<dbReference type="CDD" id="cd16024">
    <property type="entry name" value="GPI_EPT_2"/>
    <property type="match status" value="1"/>
</dbReference>
<dbReference type="Pfam" id="PF10338">
    <property type="entry name" value="YBL028C_N"/>
    <property type="match status" value="1"/>
</dbReference>
<keyword evidence="9 13" id="KW-1133">Transmembrane helix</keyword>
<sequence length="690" mass="76255">MAKIFGPVEAARTERLSAKLLELASQPKPKEVVEDAGIVGEELSEPSNNIAPAAEGTHGDVAIIIFASGFFPYKPFISGLAEYENLNYELPPAAPFDKLVFMVVDALRSDFVYSNNSGFGFTQSLISNGAAIPFTAHATSPTITMPRIKAITTGSIPSFLDVILNFAESDTTSTLASQDTWLAQMKKKEAGKMVMYGDDTWLKLFPETFDRSDGTSSFFVSDFTEVDNNVTRHIPEELNNDDWSTVVFHYLGLDHIGHKAGPRSQNMIPKQREMDSIVRKVFEAIESRDHLKSTLLVLCGDHGMNDGGNHGGSAPGETSPALVFISPKFKSITTGLKAPAELREDFQYYKVVEQSDIAPTLGGLLGFPVPVNNLGAFITDFLPLWQDRKDRIQILLRNAHQVLKIVVATFPSAFLDGETPSHGCSGYSSDVDELACEWRAINRNLEDIYLIDGNDGTWSKSVITWLHKAQELMSGTASNYDMTKLILGIILSGTSLILVSGITASMVKDSPKALLSFISIALAYGIMMFASSYVEEEHHFWYWTTTAWIAMLGIKHNRKASYPPFLLLCTISILVATRVSRRWNQTGQKFAGEPDIGHAFLFEHKYLLWTLVGTTYIWNLQSLTVHGIGRLSNTISALISTCLVTLAVIFKLAFANEDTPELMIDITRSLAENIRIVSLVTWARNDVFFT</sequence>
<evidence type="ECO:0000259" key="15">
    <source>
        <dbReference type="Pfam" id="PF19316"/>
    </source>
</evidence>
<evidence type="ECO:0000256" key="11">
    <source>
        <dbReference type="ARBA" id="ARBA00023180"/>
    </source>
</evidence>
<dbReference type="STRING" id="5539.A0A3E2GXG4"/>
<feature type="domain" description="DUF2423" evidence="14">
    <location>
        <begin position="3"/>
        <end position="27"/>
    </location>
</feature>
<dbReference type="Gene3D" id="3.40.720.10">
    <property type="entry name" value="Alkaline Phosphatase, subunit A"/>
    <property type="match status" value="1"/>
</dbReference>
<gene>
    <name evidence="16" type="ORF">B7463_g10661</name>
</gene>
<keyword evidence="7 13" id="KW-0812">Transmembrane</keyword>
<evidence type="ECO:0000256" key="6">
    <source>
        <dbReference type="ARBA" id="ARBA00022679"/>
    </source>
</evidence>
<evidence type="ECO:0000256" key="4">
    <source>
        <dbReference type="ARBA" id="ARBA00020830"/>
    </source>
</evidence>
<evidence type="ECO:0000256" key="5">
    <source>
        <dbReference type="ARBA" id="ARBA00022502"/>
    </source>
</evidence>
<dbReference type="EMBL" id="NCSJ02000315">
    <property type="protein sequence ID" value="RFU25682.1"/>
    <property type="molecule type" value="Genomic_DNA"/>
</dbReference>
<protein>
    <recommendedName>
        <fullName evidence="4 13">GPI ethanolamine phosphate transferase 2</fullName>
    </recommendedName>
</protein>